<evidence type="ECO:0000313" key="1">
    <source>
        <dbReference type="EMBL" id="TDZ21046.1"/>
    </source>
</evidence>
<dbReference type="PANTHER" id="PTHR42791">
    <property type="entry name" value="GNAT FAMILY ACETYLTRANSFERASE"/>
    <property type="match status" value="1"/>
</dbReference>
<sequence length="229" mass="25721">MPLQVSLAQPSEALAISTLVSEELLHDRITRAAMRLPETQGMREMRARNVARLIRTDTSARFIKVSDSDTDRVLGYARWQVPLTFPPSPLRAHLDGWTPEKDAETAEQKAAAVAASVTSMKLWNYILDALKEKRDKYVDEQKCLVLGLLDVYPDVRGQGAARKLLEWGLQQADETGSSAYLETAVTLQPFFEKFGWVTVDEVAIDFDGFEDVSETGIQKWACMLRQPSM</sequence>
<dbReference type="PANTHER" id="PTHR42791:SF1">
    <property type="entry name" value="N-ACETYLTRANSFERASE DOMAIN-CONTAINING PROTEIN"/>
    <property type="match status" value="1"/>
</dbReference>
<dbReference type="PROSITE" id="PS51186">
    <property type="entry name" value="GNAT"/>
    <property type="match status" value="1"/>
</dbReference>
<dbReference type="CDD" id="cd04301">
    <property type="entry name" value="NAT_SF"/>
    <property type="match status" value="1"/>
</dbReference>
<dbReference type="InterPro" id="IPR052523">
    <property type="entry name" value="Trichothecene_AcTrans"/>
</dbReference>
<evidence type="ECO:0000313" key="2">
    <source>
        <dbReference type="Proteomes" id="UP000014480"/>
    </source>
</evidence>
<protein>
    <submittedName>
        <fullName evidence="1">Uncharacterized protein</fullName>
    </submittedName>
</protein>
<dbReference type="InterPro" id="IPR000182">
    <property type="entry name" value="GNAT_dom"/>
</dbReference>
<dbReference type="InterPro" id="IPR016181">
    <property type="entry name" value="Acyl_CoA_acyltransferase"/>
</dbReference>
<dbReference type="Proteomes" id="UP000014480">
    <property type="component" value="Unassembled WGS sequence"/>
</dbReference>
<dbReference type="EMBL" id="AMCV02000015">
    <property type="protein sequence ID" value="TDZ21046.1"/>
    <property type="molecule type" value="Genomic_DNA"/>
</dbReference>
<keyword evidence="2" id="KW-1185">Reference proteome</keyword>
<dbReference type="STRING" id="1213857.N4VU82"/>
<reference evidence="2" key="1">
    <citation type="journal article" date="2013" name="New Phytol.">
        <title>Comparative genomic and transcriptomic analyses reveal the hemibiotrophic stage shift of Colletotrichum fungi.</title>
        <authorList>
            <person name="Gan P."/>
            <person name="Ikeda K."/>
            <person name="Irieda H."/>
            <person name="Narusaka M."/>
            <person name="O'Connell R.J."/>
            <person name="Narusaka Y."/>
            <person name="Takano Y."/>
            <person name="Kubo Y."/>
            <person name="Shirasu K."/>
        </authorList>
    </citation>
    <scope>NUCLEOTIDE SEQUENCE [LARGE SCALE GENOMIC DNA]</scope>
    <source>
        <strain evidence="2">104-T / ATCC 96160 / CBS 514.97 / LARS 414 / MAFF 240422</strain>
    </source>
</reference>
<name>N4VU82_COLOR</name>
<dbReference type="Pfam" id="PF13673">
    <property type="entry name" value="Acetyltransf_10"/>
    <property type="match status" value="1"/>
</dbReference>
<dbReference type="Gene3D" id="3.40.630.30">
    <property type="match status" value="1"/>
</dbReference>
<accession>N4VU82</accession>
<dbReference type="SUPFAM" id="SSF55729">
    <property type="entry name" value="Acyl-CoA N-acyltransferases (Nat)"/>
    <property type="match status" value="1"/>
</dbReference>
<dbReference type="GO" id="GO:0016747">
    <property type="term" value="F:acyltransferase activity, transferring groups other than amino-acyl groups"/>
    <property type="evidence" value="ECO:0007669"/>
    <property type="project" value="InterPro"/>
</dbReference>
<comment type="caution">
    <text evidence="1">The sequence shown here is derived from an EMBL/GenBank/DDBJ whole genome shotgun (WGS) entry which is preliminary data.</text>
</comment>
<dbReference type="eggNOG" id="ENOG502SC13">
    <property type="taxonomic scope" value="Eukaryota"/>
</dbReference>
<dbReference type="OrthoDB" id="61113at2759"/>
<dbReference type="HOGENOM" id="CLU_060131_5_0_1"/>
<dbReference type="AlphaFoldDB" id="N4VU82"/>
<proteinExistence type="predicted"/>
<reference evidence="2" key="2">
    <citation type="journal article" date="2019" name="Mol. Plant Microbe Interact.">
        <title>Genome sequence resources for four phytopathogenic fungi from the Colletotrichum orbiculare species complex.</title>
        <authorList>
            <person name="Gan P."/>
            <person name="Tsushima A."/>
            <person name="Narusaka M."/>
            <person name="Narusaka Y."/>
            <person name="Takano Y."/>
            <person name="Kubo Y."/>
            <person name="Shirasu K."/>
        </authorList>
    </citation>
    <scope>GENOME REANNOTATION</scope>
    <source>
        <strain evidence="2">104-T / ATCC 96160 / CBS 514.97 / LARS 414 / MAFF 240422</strain>
    </source>
</reference>
<gene>
    <name evidence="1" type="ORF">Cob_v005675</name>
</gene>
<organism evidence="1 2">
    <name type="scientific">Colletotrichum orbiculare (strain 104-T / ATCC 96160 / CBS 514.97 / LARS 414 / MAFF 240422)</name>
    <name type="common">Cucumber anthracnose fungus</name>
    <name type="synonym">Colletotrichum lagenarium</name>
    <dbReference type="NCBI Taxonomy" id="1213857"/>
    <lineage>
        <taxon>Eukaryota</taxon>
        <taxon>Fungi</taxon>
        <taxon>Dikarya</taxon>
        <taxon>Ascomycota</taxon>
        <taxon>Pezizomycotina</taxon>
        <taxon>Sordariomycetes</taxon>
        <taxon>Hypocreomycetidae</taxon>
        <taxon>Glomerellales</taxon>
        <taxon>Glomerellaceae</taxon>
        <taxon>Colletotrichum</taxon>
        <taxon>Colletotrichum orbiculare species complex</taxon>
    </lineage>
</organism>